<dbReference type="AlphaFoldDB" id="A0AAX4NFW7"/>
<evidence type="ECO:0000313" key="2">
    <source>
        <dbReference type="Proteomes" id="UP001451606"/>
    </source>
</evidence>
<accession>A0AAX4NFW7</accession>
<dbReference type="Proteomes" id="UP001451606">
    <property type="component" value="Chromosome"/>
</dbReference>
<evidence type="ECO:0000313" key="1">
    <source>
        <dbReference type="EMBL" id="WYY00402.1"/>
    </source>
</evidence>
<reference evidence="1 2" key="1">
    <citation type="submission" date="2023-09" db="EMBL/GenBank/DDBJ databases">
        <authorList>
            <person name="Golyshina O.V."/>
            <person name="Lunev E.A."/>
            <person name="Bargiela R."/>
            <person name="Gaines M.C."/>
            <person name="Daum B."/>
            <person name="Bale N.J."/>
            <person name="Koenen M."/>
            <person name="Sinninghe Damst J.S."/>
            <person name="Yakimov M."/>
            <person name="Golyshin P.N."/>
        </authorList>
    </citation>
    <scope>NUCLEOTIDE SEQUENCE [LARGE SCALE GENOMIC DNA]</scope>
    <source>
        <strain evidence="1 2">M1</strain>
    </source>
</reference>
<dbReference type="RefSeq" id="WP_393970740.1">
    <property type="nucleotide sequence ID" value="NZ_CP133772.1"/>
</dbReference>
<dbReference type="KEGG" id="omr:OXIME_000972"/>
<proteinExistence type="predicted"/>
<dbReference type="EMBL" id="CP133772">
    <property type="protein sequence ID" value="WYY00402.1"/>
    <property type="molecule type" value="Genomic_DNA"/>
</dbReference>
<dbReference type="GeneID" id="95967708"/>
<gene>
    <name evidence="1" type="ORF">OXIME_000972</name>
</gene>
<protein>
    <submittedName>
        <fullName evidence="1">Uncharacterized protein</fullName>
    </submittedName>
</protein>
<organism evidence="1 2">
    <name type="scientific">Oxyplasma meridianum</name>
    <dbReference type="NCBI Taxonomy" id="3073602"/>
    <lineage>
        <taxon>Archaea</taxon>
        <taxon>Methanobacteriati</taxon>
        <taxon>Thermoplasmatota</taxon>
        <taxon>Thermoplasmata</taxon>
        <taxon>Thermoplasmatales</taxon>
        <taxon>Thermoplasmataceae</taxon>
        <taxon>Oxyplasma</taxon>
    </lineage>
</organism>
<keyword evidence="2" id="KW-1185">Reference proteome</keyword>
<sequence>MQERSSFFIIDRYKKMSYIAGYIPVEYNAKNIISDMAKAGMEEVLTEDEIKEFLENSKNRSYEKILDRIKKGYSVSEIMQWCKLSIECVVPLCNFQCNVPGMENVAYGYFSFEVKRIIENELEKILKRFRREHGREYNSNDLLSVLDEDNIYHAGIEMEMNIQEDKLKSMISDFEKNSILRIREYVLNAWSQPEVMERSENDDDIVFGHSELLDIIPNIIRKERFRIIGKNVVNMKNNEILAFIGAVEKMRLLKMIRSDTKLGEKSDDKAETYSSEFMTHTASLSQDELSVLIETLRAYMNWRSLLSFVQISHTLPTKEELADSIIKGFSESNGTDKELLKTFLIKEE</sequence>
<name>A0AAX4NFW7_9ARCH</name>